<dbReference type="EMBL" id="BSXS01006104">
    <property type="protein sequence ID" value="GME85088.1"/>
    <property type="molecule type" value="Genomic_DNA"/>
</dbReference>
<protein>
    <submittedName>
        <fullName evidence="1">Unnamed protein product</fullName>
    </submittedName>
</protein>
<sequence length="527" mass="59264">MSYSYNYAKSRSFKLNPATISQLLKQNRIQNKRSRVLKLGITPPEIETSSGNSRAATVSVTDSLKAAQSLQSLTQTHPQADTTVQGVQNLLRKKKSLLHKFNSYSNIISNNLSSSCSSSTSSIPLFKTSPYINTKRKKMISEISAKSLPNSPFEFEFPAPPEPIPASEFVKLSAHVRSINAQPMPTQLEETPESLTLPESHYDLQAISDLAATGTATGTTTETELDIDPTLEPTSSSTAPPSNTTGTATTPTTETDSAATEEEEHQQSTHLLLQAIAQPNMESQYLTNLLKYTPRFYNQQLRTSVWRRVPLLRRSSVLVLLFVGREGELRVVLTKRSRQLKNFSGHISLPGGKVDYGLETEIECARREAEEEIGLSRDNSILKKEFGFEVQHLKTMPSYLARTFLSVAPCVGFVNWNEEKLKHQEDQHIGHLMLNPGESSSIFSVPLRDFLQPRPKKLELRECLKQSYIRTHWGGIPWNLRSFVFPVYNEHEAKWLQEVDDLSSASENEDETPEDFEFAVRTRNFKV</sequence>
<name>A0ACB5TCA6_AMBMO</name>
<evidence type="ECO:0000313" key="1">
    <source>
        <dbReference type="EMBL" id="GME85088.1"/>
    </source>
</evidence>
<gene>
    <name evidence="1" type="ORF">Amon02_000736000</name>
</gene>
<keyword evidence="2" id="KW-1185">Reference proteome</keyword>
<evidence type="ECO:0000313" key="2">
    <source>
        <dbReference type="Proteomes" id="UP001165064"/>
    </source>
</evidence>
<proteinExistence type="predicted"/>
<organism evidence="1 2">
    <name type="scientific">Ambrosiozyma monospora</name>
    <name type="common">Yeast</name>
    <name type="synonym">Endomycopsis monosporus</name>
    <dbReference type="NCBI Taxonomy" id="43982"/>
    <lineage>
        <taxon>Eukaryota</taxon>
        <taxon>Fungi</taxon>
        <taxon>Dikarya</taxon>
        <taxon>Ascomycota</taxon>
        <taxon>Saccharomycotina</taxon>
        <taxon>Pichiomycetes</taxon>
        <taxon>Pichiales</taxon>
        <taxon>Pichiaceae</taxon>
        <taxon>Ambrosiozyma</taxon>
    </lineage>
</organism>
<accession>A0ACB5TCA6</accession>
<reference evidence="1" key="1">
    <citation type="submission" date="2023-04" db="EMBL/GenBank/DDBJ databases">
        <title>Ambrosiozyma monospora NBRC 10751.</title>
        <authorList>
            <person name="Ichikawa N."/>
            <person name="Sato H."/>
            <person name="Tonouchi N."/>
        </authorList>
    </citation>
    <scope>NUCLEOTIDE SEQUENCE</scope>
    <source>
        <strain evidence="1">NBRC 10751</strain>
    </source>
</reference>
<comment type="caution">
    <text evidence="1">The sequence shown here is derived from an EMBL/GenBank/DDBJ whole genome shotgun (WGS) entry which is preliminary data.</text>
</comment>
<dbReference type="Proteomes" id="UP001165064">
    <property type="component" value="Unassembled WGS sequence"/>
</dbReference>